<organism evidence="4 5">
    <name type="scientific">Allosphingosinicella humi</name>
    <dbReference type="NCBI Taxonomy" id="2068657"/>
    <lineage>
        <taxon>Bacteria</taxon>
        <taxon>Pseudomonadati</taxon>
        <taxon>Pseudomonadota</taxon>
        <taxon>Alphaproteobacteria</taxon>
        <taxon>Sphingomonadales</taxon>
        <taxon>Sphingomonadaceae</taxon>
        <taxon>Allosphingosinicella</taxon>
    </lineage>
</organism>
<dbReference type="SUPFAM" id="SSF48403">
    <property type="entry name" value="Ankyrin repeat"/>
    <property type="match status" value="1"/>
</dbReference>
<evidence type="ECO:0000256" key="1">
    <source>
        <dbReference type="ARBA" id="ARBA00022737"/>
    </source>
</evidence>
<comment type="caution">
    <text evidence="4">The sequence shown here is derived from an EMBL/GenBank/DDBJ whole genome shotgun (WGS) entry which is preliminary data.</text>
</comment>
<dbReference type="PROSITE" id="PS50297">
    <property type="entry name" value="ANK_REP_REGION"/>
    <property type="match status" value="2"/>
</dbReference>
<dbReference type="Proteomes" id="UP000245916">
    <property type="component" value="Unassembled WGS sequence"/>
</dbReference>
<dbReference type="SMART" id="SM00248">
    <property type="entry name" value="ANK"/>
    <property type="match status" value="3"/>
</dbReference>
<evidence type="ECO:0000313" key="4">
    <source>
        <dbReference type="EMBL" id="PWG03877.1"/>
    </source>
</evidence>
<evidence type="ECO:0000313" key="5">
    <source>
        <dbReference type="Proteomes" id="UP000245916"/>
    </source>
</evidence>
<gene>
    <name evidence="4" type="ORF">DF286_06265</name>
</gene>
<evidence type="ECO:0000256" key="2">
    <source>
        <dbReference type="ARBA" id="ARBA00023043"/>
    </source>
</evidence>
<dbReference type="Gene3D" id="1.25.40.20">
    <property type="entry name" value="Ankyrin repeat-containing domain"/>
    <property type="match status" value="1"/>
</dbReference>
<dbReference type="InterPro" id="IPR002110">
    <property type="entry name" value="Ankyrin_rpt"/>
</dbReference>
<accession>A0A2U2J6D1</accession>
<dbReference type="Pfam" id="PF12796">
    <property type="entry name" value="Ank_2"/>
    <property type="match status" value="1"/>
</dbReference>
<dbReference type="OrthoDB" id="7390289at2"/>
<evidence type="ECO:0000256" key="3">
    <source>
        <dbReference type="PROSITE-ProRule" id="PRU00023"/>
    </source>
</evidence>
<keyword evidence="1" id="KW-0677">Repeat</keyword>
<dbReference type="PROSITE" id="PS50088">
    <property type="entry name" value="ANK_REPEAT"/>
    <property type="match status" value="3"/>
</dbReference>
<keyword evidence="2 3" id="KW-0040">ANK repeat</keyword>
<reference evidence="4 5" key="1">
    <citation type="submission" date="2018-05" db="EMBL/GenBank/DDBJ databases">
        <title>Genome of Sphingosinicella humi QZX222.</title>
        <authorList>
            <person name="Qiao Z."/>
            <person name="Wang G."/>
        </authorList>
    </citation>
    <scope>NUCLEOTIDE SEQUENCE [LARGE SCALE GENOMIC DNA]</scope>
    <source>
        <strain evidence="4 5">QZX222</strain>
    </source>
</reference>
<name>A0A2U2J6D1_9SPHN</name>
<dbReference type="PANTHER" id="PTHR24171">
    <property type="entry name" value="ANKYRIN REPEAT DOMAIN-CONTAINING PROTEIN 39-RELATED"/>
    <property type="match status" value="1"/>
</dbReference>
<feature type="repeat" description="ANK" evidence="3">
    <location>
        <begin position="80"/>
        <end position="112"/>
    </location>
</feature>
<dbReference type="GO" id="GO:0004842">
    <property type="term" value="F:ubiquitin-protein transferase activity"/>
    <property type="evidence" value="ECO:0007669"/>
    <property type="project" value="TreeGrafter"/>
</dbReference>
<keyword evidence="5" id="KW-1185">Reference proteome</keyword>
<sequence>MAAPAAAQFNTESHKFLEAVKKRDGATVTQLVSVPGSIVINATGGEFGDGALHTVVRRRDYAWLSFLLGKGADANIRNDEGNTPLALASQVGWVEGARLLASIGAKVDAPNSRGETPLILAVHRRNLPMVRLLLESGANPKHTDSIAGYSALDYAKRDQRAANILHALEQGPSKPTKAVAGPVL</sequence>
<dbReference type="GO" id="GO:0085020">
    <property type="term" value="P:protein K6-linked ubiquitination"/>
    <property type="evidence" value="ECO:0007669"/>
    <property type="project" value="TreeGrafter"/>
</dbReference>
<feature type="repeat" description="ANK" evidence="3">
    <location>
        <begin position="47"/>
        <end position="79"/>
    </location>
</feature>
<dbReference type="PANTHER" id="PTHR24171:SF8">
    <property type="entry name" value="BRCA1-ASSOCIATED RING DOMAIN PROTEIN 1"/>
    <property type="match status" value="1"/>
</dbReference>
<dbReference type="EMBL" id="QFFF01000001">
    <property type="protein sequence ID" value="PWG03877.1"/>
    <property type="molecule type" value="Genomic_DNA"/>
</dbReference>
<protein>
    <submittedName>
        <fullName evidence="4">Uncharacterized protein</fullName>
    </submittedName>
</protein>
<dbReference type="AlphaFoldDB" id="A0A2U2J6D1"/>
<feature type="repeat" description="ANK" evidence="3">
    <location>
        <begin position="113"/>
        <end position="145"/>
    </location>
</feature>
<proteinExistence type="predicted"/>
<dbReference type="InterPro" id="IPR036770">
    <property type="entry name" value="Ankyrin_rpt-contain_sf"/>
</dbReference>